<keyword evidence="6 7" id="KW-0472">Membrane</keyword>
<comment type="subcellular location">
    <subcellularLocation>
        <location evidence="1">Cell membrane</location>
        <topology evidence="1">Multi-pass membrane protein</topology>
    </subcellularLocation>
</comment>
<evidence type="ECO:0000256" key="6">
    <source>
        <dbReference type="ARBA" id="ARBA00023136"/>
    </source>
</evidence>
<organism evidence="8 9">
    <name type="scientific">Ilyomonas limi</name>
    <dbReference type="NCBI Taxonomy" id="2575867"/>
    <lineage>
        <taxon>Bacteria</taxon>
        <taxon>Pseudomonadati</taxon>
        <taxon>Bacteroidota</taxon>
        <taxon>Chitinophagia</taxon>
        <taxon>Chitinophagales</taxon>
        <taxon>Chitinophagaceae</taxon>
        <taxon>Ilyomonas</taxon>
    </lineage>
</organism>
<dbReference type="InterPro" id="IPR032808">
    <property type="entry name" value="DoxX"/>
</dbReference>
<feature type="transmembrane region" description="Helical" evidence="7">
    <location>
        <begin position="60"/>
        <end position="77"/>
    </location>
</feature>
<name>A0A4U3L488_9BACT</name>
<comment type="similarity">
    <text evidence="2">Belongs to the DoxX family.</text>
</comment>
<dbReference type="OrthoDB" id="9813193at2"/>
<evidence type="ECO:0000256" key="4">
    <source>
        <dbReference type="ARBA" id="ARBA00022692"/>
    </source>
</evidence>
<dbReference type="EMBL" id="SZQL01000004">
    <property type="protein sequence ID" value="TKK69742.1"/>
    <property type="molecule type" value="Genomic_DNA"/>
</dbReference>
<protein>
    <submittedName>
        <fullName evidence="8">DoxX family protein</fullName>
    </submittedName>
</protein>
<dbReference type="AlphaFoldDB" id="A0A4U3L488"/>
<sequence length="138" mass="15187">MKRYSFNSINYSSTAFNTAMLLLRVSFGAVLMVKHGFAKLMNFATLEHTFYNFMGLGPKFSLILILFAEIFCSLLIVLGLFTRWACIPLIIAMLVIIYGADAGKDFLESELAIFFLTAFAAILFCGPGGISVDGMIGK</sequence>
<proteinExistence type="inferred from homology"/>
<evidence type="ECO:0000256" key="5">
    <source>
        <dbReference type="ARBA" id="ARBA00022989"/>
    </source>
</evidence>
<reference evidence="8 9" key="1">
    <citation type="submission" date="2019-05" db="EMBL/GenBank/DDBJ databases">
        <title>Panacibacter sp. strain 17mud1-8 Genome sequencing and assembly.</title>
        <authorList>
            <person name="Chhetri G."/>
        </authorList>
    </citation>
    <scope>NUCLEOTIDE SEQUENCE [LARGE SCALE GENOMIC DNA]</scope>
    <source>
        <strain evidence="8 9">17mud1-8</strain>
    </source>
</reference>
<evidence type="ECO:0000313" key="9">
    <source>
        <dbReference type="Proteomes" id="UP000305848"/>
    </source>
</evidence>
<dbReference type="RefSeq" id="WP_137260963.1">
    <property type="nucleotide sequence ID" value="NZ_SZQL01000004.1"/>
</dbReference>
<dbReference type="Pfam" id="PF07681">
    <property type="entry name" value="DoxX"/>
    <property type="match status" value="1"/>
</dbReference>
<dbReference type="PANTHER" id="PTHR33452:SF1">
    <property type="entry name" value="INNER MEMBRANE PROTEIN YPHA-RELATED"/>
    <property type="match status" value="1"/>
</dbReference>
<dbReference type="PANTHER" id="PTHR33452">
    <property type="entry name" value="OXIDOREDUCTASE CATD-RELATED"/>
    <property type="match status" value="1"/>
</dbReference>
<gene>
    <name evidence="8" type="ORF">FC093_06525</name>
</gene>
<dbReference type="GO" id="GO:0005886">
    <property type="term" value="C:plasma membrane"/>
    <property type="evidence" value="ECO:0007669"/>
    <property type="project" value="UniProtKB-SubCell"/>
</dbReference>
<keyword evidence="5 7" id="KW-1133">Transmembrane helix</keyword>
<accession>A0A4U3L488</accession>
<dbReference type="InterPro" id="IPR051907">
    <property type="entry name" value="DoxX-like_oxidoreductase"/>
</dbReference>
<dbReference type="Proteomes" id="UP000305848">
    <property type="component" value="Unassembled WGS sequence"/>
</dbReference>
<keyword evidence="4 7" id="KW-0812">Transmembrane</keyword>
<comment type="caution">
    <text evidence="8">The sequence shown here is derived from an EMBL/GenBank/DDBJ whole genome shotgun (WGS) entry which is preliminary data.</text>
</comment>
<evidence type="ECO:0000313" key="8">
    <source>
        <dbReference type="EMBL" id="TKK69742.1"/>
    </source>
</evidence>
<feature type="transmembrane region" description="Helical" evidence="7">
    <location>
        <begin position="21"/>
        <end position="40"/>
    </location>
</feature>
<evidence type="ECO:0000256" key="7">
    <source>
        <dbReference type="SAM" id="Phobius"/>
    </source>
</evidence>
<evidence type="ECO:0000256" key="1">
    <source>
        <dbReference type="ARBA" id="ARBA00004651"/>
    </source>
</evidence>
<keyword evidence="3" id="KW-1003">Cell membrane</keyword>
<feature type="transmembrane region" description="Helical" evidence="7">
    <location>
        <begin position="84"/>
        <end position="100"/>
    </location>
</feature>
<keyword evidence="9" id="KW-1185">Reference proteome</keyword>
<evidence type="ECO:0000256" key="3">
    <source>
        <dbReference type="ARBA" id="ARBA00022475"/>
    </source>
</evidence>
<evidence type="ECO:0000256" key="2">
    <source>
        <dbReference type="ARBA" id="ARBA00006679"/>
    </source>
</evidence>
<feature type="transmembrane region" description="Helical" evidence="7">
    <location>
        <begin position="112"/>
        <end position="132"/>
    </location>
</feature>